<evidence type="ECO:0000313" key="9">
    <source>
        <dbReference type="Proteomes" id="UP000504629"/>
    </source>
</evidence>
<dbReference type="GO" id="GO:0045893">
    <property type="term" value="P:positive regulation of DNA-templated transcription"/>
    <property type="evidence" value="ECO:0007669"/>
    <property type="project" value="UniProtKB-ARBA"/>
</dbReference>
<dbReference type="GO" id="GO:0043565">
    <property type="term" value="F:sequence-specific DNA binding"/>
    <property type="evidence" value="ECO:0007669"/>
    <property type="project" value="UniProtKB-ARBA"/>
</dbReference>
<dbReference type="PROSITE" id="PS00028">
    <property type="entry name" value="ZINC_FINGER_C2H2_1"/>
    <property type="match status" value="7"/>
</dbReference>
<evidence type="ECO:0000256" key="4">
    <source>
        <dbReference type="ARBA" id="ARBA00022771"/>
    </source>
</evidence>
<dbReference type="Pfam" id="PF13894">
    <property type="entry name" value="zf-C2H2_4"/>
    <property type="match status" value="1"/>
</dbReference>
<dbReference type="GO" id="GO:0005634">
    <property type="term" value="C:nucleus"/>
    <property type="evidence" value="ECO:0007669"/>
    <property type="project" value="UniProtKB-SubCell"/>
</dbReference>
<evidence type="ECO:0000256" key="5">
    <source>
        <dbReference type="ARBA" id="ARBA00022833"/>
    </source>
</evidence>
<feature type="domain" description="C2H2-type" evidence="8">
    <location>
        <begin position="169"/>
        <end position="196"/>
    </location>
</feature>
<organism evidence="9 10">
    <name type="scientific">Bombyx mandarina</name>
    <name type="common">Wild silk moth</name>
    <name type="synonym">Wild silkworm</name>
    <dbReference type="NCBI Taxonomy" id="7092"/>
    <lineage>
        <taxon>Eukaryota</taxon>
        <taxon>Metazoa</taxon>
        <taxon>Ecdysozoa</taxon>
        <taxon>Arthropoda</taxon>
        <taxon>Hexapoda</taxon>
        <taxon>Insecta</taxon>
        <taxon>Pterygota</taxon>
        <taxon>Neoptera</taxon>
        <taxon>Endopterygota</taxon>
        <taxon>Lepidoptera</taxon>
        <taxon>Glossata</taxon>
        <taxon>Ditrysia</taxon>
        <taxon>Bombycoidea</taxon>
        <taxon>Bombycidae</taxon>
        <taxon>Bombycinae</taxon>
        <taxon>Bombyx</taxon>
    </lineage>
</organism>
<feature type="domain" description="C2H2-type" evidence="8">
    <location>
        <begin position="196"/>
        <end position="224"/>
    </location>
</feature>
<feature type="domain" description="C2H2-type" evidence="8">
    <location>
        <begin position="424"/>
        <end position="452"/>
    </location>
</feature>
<evidence type="ECO:0000313" key="10">
    <source>
        <dbReference type="RefSeq" id="XP_028044272.1"/>
    </source>
</evidence>
<dbReference type="FunFam" id="3.30.160.60:FF:000145">
    <property type="entry name" value="Zinc finger protein 574"/>
    <property type="match status" value="1"/>
</dbReference>
<gene>
    <name evidence="10" type="primary">LOC114253542</name>
</gene>
<keyword evidence="9" id="KW-1185">Reference proteome</keyword>
<accession>A0A6J2KTH5</accession>
<dbReference type="PROSITE" id="PS50157">
    <property type="entry name" value="ZINC_FINGER_C2H2_2"/>
    <property type="match status" value="8"/>
</dbReference>
<keyword evidence="3" id="KW-0677">Repeat</keyword>
<evidence type="ECO:0000256" key="6">
    <source>
        <dbReference type="ARBA" id="ARBA00023242"/>
    </source>
</evidence>
<keyword evidence="5" id="KW-0862">Zinc</keyword>
<dbReference type="SUPFAM" id="SSF57667">
    <property type="entry name" value="beta-beta-alpha zinc fingers"/>
    <property type="match status" value="4"/>
</dbReference>
<dbReference type="SMART" id="SM00355">
    <property type="entry name" value="ZnF_C2H2"/>
    <property type="match status" value="11"/>
</dbReference>
<dbReference type="FunFam" id="3.30.160.60:FF:001732">
    <property type="entry name" value="Zgc:162936"/>
    <property type="match status" value="1"/>
</dbReference>
<dbReference type="GO" id="GO:0008270">
    <property type="term" value="F:zinc ion binding"/>
    <property type="evidence" value="ECO:0007669"/>
    <property type="project" value="UniProtKB-KW"/>
</dbReference>
<comment type="subcellular location">
    <subcellularLocation>
        <location evidence="1">Nucleus</location>
    </subcellularLocation>
</comment>
<feature type="domain" description="C2H2-type" evidence="8">
    <location>
        <begin position="226"/>
        <end position="253"/>
    </location>
</feature>
<sequence>MQDVNIEYCNENIFCETESNDNTEMQLKQENLLSTTIYPNSFQITKKDFDFHCSLCLQSFQRPSLLLEHRVHCIDEKSNIELDIDKYDQSTNKQLVDKAEKENATKILKEKDETKMTNLNLDNSKCDEKYSIVSSGDQFKFKCNLCEKSFNTKKAVVRHIVSHTNERPFVCNICGRTYKTSGEILRHKRIHKSAELICSYECGYRTSYRGALKTHEKTHQPSQYNYKCETCGKGFQVLTMYKQHQNVHEGLKPFVCSMCGVAFHMDRYLKAHLQNVHNKSTNGKCFICIHCCLPLDSLLELKMHKIENNKGATKSFDDLWYLKAHLQNVHNKSTNGKCFICIHCCLPLDSLLELKMHKIEKHGLRTTCLCDVCGKVFKNTERLKNHKTTHSKLKPYTCGVCNKTFAKKFHLKVHENTHTGERKHSCGVCGQSFVQRSSLLRHNKRRHQDLKSANEKLERNM</sequence>
<keyword evidence="6" id="KW-0539">Nucleus</keyword>
<feature type="domain" description="C2H2-type" evidence="8">
    <location>
        <begin position="368"/>
        <end position="395"/>
    </location>
</feature>
<protein>
    <submittedName>
        <fullName evidence="10">Zinc finger protein 33A-like</fullName>
    </submittedName>
</protein>
<reference evidence="10" key="1">
    <citation type="submission" date="2025-08" db="UniProtKB">
        <authorList>
            <consortium name="RefSeq"/>
        </authorList>
    </citation>
    <scope>IDENTIFICATION</scope>
    <source>
        <tissue evidence="10">Silk gland</tissue>
    </source>
</reference>
<dbReference type="PANTHER" id="PTHR16515">
    <property type="entry name" value="PR DOMAIN ZINC FINGER PROTEIN"/>
    <property type="match status" value="1"/>
</dbReference>
<evidence type="ECO:0000256" key="7">
    <source>
        <dbReference type="PROSITE-ProRule" id="PRU00042"/>
    </source>
</evidence>
<dbReference type="Proteomes" id="UP000504629">
    <property type="component" value="Unplaced"/>
</dbReference>
<dbReference type="GeneID" id="114253542"/>
<name>A0A6J2KTH5_BOMMA</name>
<dbReference type="Gene3D" id="3.30.160.60">
    <property type="entry name" value="Classic Zinc Finger"/>
    <property type="match status" value="7"/>
</dbReference>
<dbReference type="AlphaFoldDB" id="A0A6J2KTH5"/>
<dbReference type="InterPro" id="IPR013087">
    <property type="entry name" value="Znf_C2H2_type"/>
</dbReference>
<dbReference type="Pfam" id="PF00096">
    <property type="entry name" value="zf-C2H2"/>
    <property type="match status" value="5"/>
</dbReference>
<dbReference type="InterPro" id="IPR050331">
    <property type="entry name" value="Zinc_finger"/>
</dbReference>
<feature type="domain" description="C2H2-type" evidence="8">
    <location>
        <begin position="396"/>
        <end position="423"/>
    </location>
</feature>
<keyword evidence="2" id="KW-0479">Metal-binding</keyword>
<evidence type="ECO:0000259" key="8">
    <source>
        <dbReference type="PROSITE" id="PS50157"/>
    </source>
</evidence>
<dbReference type="PANTHER" id="PTHR16515:SF35">
    <property type="entry name" value="FEZ FAMILY ZINC FINGER PROTEIN 2"/>
    <property type="match status" value="1"/>
</dbReference>
<keyword evidence="4 7" id="KW-0863">Zinc-finger</keyword>
<evidence type="ECO:0000256" key="2">
    <source>
        <dbReference type="ARBA" id="ARBA00022723"/>
    </source>
</evidence>
<dbReference type="OrthoDB" id="3437960at2759"/>
<feature type="domain" description="C2H2-type" evidence="8">
    <location>
        <begin position="254"/>
        <end position="282"/>
    </location>
</feature>
<evidence type="ECO:0000256" key="1">
    <source>
        <dbReference type="ARBA" id="ARBA00004123"/>
    </source>
</evidence>
<dbReference type="KEGG" id="bman:114253542"/>
<dbReference type="GO" id="GO:0005694">
    <property type="term" value="C:chromosome"/>
    <property type="evidence" value="ECO:0007669"/>
    <property type="project" value="UniProtKB-ARBA"/>
</dbReference>
<proteinExistence type="predicted"/>
<evidence type="ECO:0000256" key="3">
    <source>
        <dbReference type="ARBA" id="ARBA00022737"/>
    </source>
</evidence>
<dbReference type="FunFam" id="3.30.160.60:FF:000870">
    <property type="entry name" value="zinc finger protein 197 isoform X1"/>
    <property type="match status" value="1"/>
</dbReference>
<dbReference type="InterPro" id="IPR036236">
    <property type="entry name" value="Znf_C2H2_sf"/>
</dbReference>
<dbReference type="RefSeq" id="XP_028044272.1">
    <property type="nucleotide sequence ID" value="XM_028188471.1"/>
</dbReference>
<feature type="domain" description="C2H2-type" evidence="8">
    <location>
        <begin position="141"/>
        <end position="168"/>
    </location>
</feature>